<organism evidence="1 2">
    <name type="scientific">Sediminicola luteus</name>
    <dbReference type="NCBI Taxonomy" id="319238"/>
    <lineage>
        <taxon>Bacteria</taxon>
        <taxon>Pseudomonadati</taxon>
        <taxon>Bacteroidota</taxon>
        <taxon>Flavobacteriia</taxon>
        <taxon>Flavobacteriales</taxon>
        <taxon>Flavobacteriaceae</taxon>
        <taxon>Sediminicola</taxon>
    </lineage>
</organism>
<name>A0A2A4GEA9_9FLAO</name>
<sequence length="106" mass="12202">MKILRTWRGWTSHENAPIYEAMLAQEVFPAVKAKGVTGLEKVSIATQELEHEVEFFLTLQFDNLASVKQFAGDDYIKAYIPDNAKKVLSRYDYEAQHYTLKGELVF</sequence>
<evidence type="ECO:0000313" key="2">
    <source>
        <dbReference type="Proteomes" id="UP000219559"/>
    </source>
</evidence>
<proteinExistence type="predicted"/>
<comment type="caution">
    <text evidence="1">The sequence shown here is derived from an EMBL/GenBank/DDBJ whole genome shotgun (WGS) entry which is preliminary data.</text>
</comment>
<dbReference type="AlphaFoldDB" id="A0A2A4GEA9"/>
<gene>
    <name evidence="1" type="ORF">B7P33_03300</name>
</gene>
<dbReference type="EMBL" id="NBWU01000001">
    <property type="protein sequence ID" value="PCE66338.1"/>
    <property type="molecule type" value="Genomic_DNA"/>
</dbReference>
<evidence type="ECO:0000313" key="1">
    <source>
        <dbReference type="EMBL" id="PCE66338.1"/>
    </source>
</evidence>
<accession>A0A2A4GEA9</accession>
<dbReference type="RefSeq" id="WP_097441859.1">
    <property type="nucleotide sequence ID" value="NZ_NBWU01000001.1"/>
</dbReference>
<protein>
    <submittedName>
        <fullName evidence="1">Antibiotic biosynthesis monooxygenase</fullName>
    </submittedName>
</protein>
<keyword evidence="1" id="KW-0503">Monooxygenase</keyword>
<dbReference type="GO" id="GO:0004497">
    <property type="term" value="F:monooxygenase activity"/>
    <property type="evidence" value="ECO:0007669"/>
    <property type="project" value="UniProtKB-KW"/>
</dbReference>
<reference evidence="1 2" key="1">
    <citation type="submission" date="2017-04" db="EMBL/GenBank/DDBJ databases">
        <title>A new member of the family Flavobacteriaceae isolated from ascidians.</title>
        <authorList>
            <person name="Chen L."/>
        </authorList>
    </citation>
    <scope>NUCLEOTIDE SEQUENCE [LARGE SCALE GENOMIC DNA]</scope>
    <source>
        <strain evidence="1 2">HQA918</strain>
    </source>
</reference>
<keyword evidence="1" id="KW-0560">Oxidoreductase</keyword>
<dbReference type="Proteomes" id="UP000219559">
    <property type="component" value="Unassembled WGS sequence"/>
</dbReference>
<keyword evidence="2" id="KW-1185">Reference proteome</keyword>
<dbReference type="OrthoDB" id="165208at2"/>